<feature type="region of interest" description="Disordered" evidence="1">
    <location>
        <begin position="1"/>
        <end position="26"/>
    </location>
</feature>
<gene>
    <name evidence="2" type="ORF">G7Y82_18480</name>
</gene>
<dbReference type="RefSeq" id="WP_168149627.1">
    <property type="nucleotide sequence ID" value="NZ_JAAVXB010000013.1"/>
</dbReference>
<organism evidence="2 3">
    <name type="scientific">Solimonas marina</name>
    <dbReference type="NCBI Taxonomy" id="2714601"/>
    <lineage>
        <taxon>Bacteria</taxon>
        <taxon>Pseudomonadati</taxon>
        <taxon>Pseudomonadota</taxon>
        <taxon>Gammaproteobacteria</taxon>
        <taxon>Nevskiales</taxon>
        <taxon>Nevskiaceae</taxon>
        <taxon>Solimonas</taxon>
    </lineage>
</organism>
<comment type="caution">
    <text evidence="2">The sequence shown here is derived from an EMBL/GenBank/DDBJ whole genome shotgun (WGS) entry which is preliminary data.</text>
</comment>
<protein>
    <submittedName>
        <fullName evidence="2">Uncharacterized protein</fullName>
    </submittedName>
</protein>
<dbReference type="EMBL" id="JAAVXB010000013">
    <property type="protein sequence ID" value="NKF24304.1"/>
    <property type="molecule type" value="Genomic_DNA"/>
</dbReference>
<proteinExistence type="predicted"/>
<feature type="compositionally biased region" description="Basic residues" evidence="1">
    <location>
        <begin position="1"/>
        <end position="10"/>
    </location>
</feature>
<dbReference type="AlphaFoldDB" id="A0A969WDP2"/>
<reference evidence="2" key="1">
    <citation type="submission" date="2020-03" db="EMBL/GenBank/DDBJ databases">
        <title>Solimonas marina sp. nov., isolated from deep seawater of the Pacific Ocean.</title>
        <authorList>
            <person name="Liu X."/>
            <person name="Lai Q."/>
            <person name="Sun F."/>
            <person name="Gai Y."/>
            <person name="Li G."/>
            <person name="Shao Z."/>
        </authorList>
    </citation>
    <scope>NUCLEOTIDE SEQUENCE</scope>
    <source>
        <strain evidence="2">C16B3</strain>
    </source>
</reference>
<evidence type="ECO:0000313" key="2">
    <source>
        <dbReference type="EMBL" id="NKF24304.1"/>
    </source>
</evidence>
<sequence length="56" mass="5800">MASAVMHRRSIAPARSPAIGRSPGKDCHWQSLKAPAHPAMAAAAGIAGHFVDVRAL</sequence>
<accession>A0A969WDP2</accession>
<keyword evidence="3" id="KW-1185">Reference proteome</keyword>
<evidence type="ECO:0000256" key="1">
    <source>
        <dbReference type="SAM" id="MobiDB-lite"/>
    </source>
</evidence>
<evidence type="ECO:0000313" key="3">
    <source>
        <dbReference type="Proteomes" id="UP000653472"/>
    </source>
</evidence>
<name>A0A969WDP2_9GAMM</name>
<dbReference type="Proteomes" id="UP000653472">
    <property type="component" value="Unassembled WGS sequence"/>
</dbReference>